<dbReference type="EMBL" id="CH981528">
    <property type="protein sequence ID" value="EDK45564.1"/>
    <property type="molecule type" value="Genomic_DNA"/>
</dbReference>
<sequence>MGSTDSESEELLSLLIETIVHINDPNLAPTNTTASASSLQTLKGDRQLIYPEAILQASEKGNKIYASLQSTSPEFIDEPSTATSILRWHDLNLQAVQQIIVESWSHQKVPEKQSVTAQSTAQIKRAGIGLFSWASSDAYVKSRKFELQLLRGNKNGKLVHLPLLSQLSLLSKLSSLSQQQQKDSIESTDDIESSNDIDFKKQSLQSSLNLKTPSKGVNNKLSKVIEKESGKFMHYRIQDIRRIHTEKLLQQINERKRRDYESYLKKLKLKEEEYEKSLREESLLHSHAKSNFLGNLFSFGQSSGNKRVPEQVTGTLESFKDEGEVFGGTKNNLNPITGLQALFSKPGAKSATGENRKIMFDADEADEQNSVEAFANNEQSFTNSNKGSTLENDRDRDQTGEESEEDKVVEPENLPININILEQSLGLETSHNQQQDTLQNFQLLKVDGRSDVDVDVDVDGDRIGDVDYDRDGDDNDENDDDDFTDFTLASPSINESSQVLQLVSPNNVPRPRKFMQVDDTVLIPTSTLSPMRTSPAPADDVNLLDL</sequence>
<feature type="compositionally biased region" description="Acidic residues" evidence="2">
    <location>
        <begin position="470"/>
        <end position="482"/>
    </location>
</feature>
<feature type="region of interest" description="Disordered" evidence="2">
    <location>
        <begin position="374"/>
        <end position="413"/>
    </location>
</feature>
<dbReference type="VEuPathDB" id="FungiDB:LELG_03743"/>
<name>A5E2A6_LODEL</name>
<feature type="compositionally biased region" description="Polar residues" evidence="2">
    <location>
        <begin position="374"/>
        <end position="390"/>
    </location>
</feature>
<dbReference type="STRING" id="379508.A5E2A6"/>
<keyword evidence="1" id="KW-0175">Coiled coil</keyword>
<keyword evidence="4" id="KW-1185">Reference proteome</keyword>
<dbReference type="AlphaFoldDB" id="A5E2A6"/>
<dbReference type="Proteomes" id="UP000001996">
    <property type="component" value="Unassembled WGS sequence"/>
</dbReference>
<accession>A5E2A6</accession>
<evidence type="ECO:0000313" key="4">
    <source>
        <dbReference type="Proteomes" id="UP000001996"/>
    </source>
</evidence>
<evidence type="ECO:0000313" key="3">
    <source>
        <dbReference type="EMBL" id="EDK45564.1"/>
    </source>
</evidence>
<gene>
    <name evidence="3" type="ORF">LELG_03743</name>
</gene>
<feature type="compositionally biased region" description="Basic and acidic residues" evidence="2">
    <location>
        <begin position="459"/>
        <end position="469"/>
    </location>
</feature>
<evidence type="ECO:0000256" key="1">
    <source>
        <dbReference type="SAM" id="Coils"/>
    </source>
</evidence>
<dbReference type="KEGG" id="lel:PVL30_004571"/>
<reference evidence="3 4" key="1">
    <citation type="journal article" date="2009" name="Nature">
        <title>Evolution of pathogenicity and sexual reproduction in eight Candida genomes.</title>
        <authorList>
            <person name="Butler G."/>
            <person name="Rasmussen M.D."/>
            <person name="Lin M.F."/>
            <person name="Santos M.A."/>
            <person name="Sakthikumar S."/>
            <person name="Munro C.A."/>
            <person name="Rheinbay E."/>
            <person name="Grabherr M."/>
            <person name="Forche A."/>
            <person name="Reedy J.L."/>
            <person name="Agrafioti I."/>
            <person name="Arnaud M.B."/>
            <person name="Bates S."/>
            <person name="Brown A.J."/>
            <person name="Brunke S."/>
            <person name="Costanzo M.C."/>
            <person name="Fitzpatrick D.A."/>
            <person name="de Groot P.W."/>
            <person name="Harris D."/>
            <person name="Hoyer L.L."/>
            <person name="Hube B."/>
            <person name="Klis F.M."/>
            <person name="Kodira C."/>
            <person name="Lennard N."/>
            <person name="Logue M.E."/>
            <person name="Martin R."/>
            <person name="Neiman A.M."/>
            <person name="Nikolaou E."/>
            <person name="Quail M.A."/>
            <person name="Quinn J."/>
            <person name="Santos M.C."/>
            <person name="Schmitzberger F.F."/>
            <person name="Sherlock G."/>
            <person name="Shah P."/>
            <person name="Silverstein K.A."/>
            <person name="Skrzypek M.S."/>
            <person name="Soll D."/>
            <person name="Staggs R."/>
            <person name="Stansfield I."/>
            <person name="Stumpf M.P."/>
            <person name="Sudbery P.E."/>
            <person name="Srikantha T."/>
            <person name="Zeng Q."/>
            <person name="Berman J."/>
            <person name="Berriman M."/>
            <person name="Heitman J."/>
            <person name="Gow N.A."/>
            <person name="Lorenz M.C."/>
            <person name="Birren B.W."/>
            <person name="Kellis M."/>
            <person name="Cuomo C.A."/>
        </authorList>
    </citation>
    <scope>NUCLEOTIDE SEQUENCE [LARGE SCALE GENOMIC DNA]</scope>
    <source>
        <strain evidence="4">ATCC 11503 / BCRC 21390 / CBS 2605 / JCM 1781 / NBRC 1676 / NRRL YB-4239</strain>
    </source>
</reference>
<feature type="region of interest" description="Disordered" evidence="2">
    <location>
        <begin position="526"/>
        <end position="546"/>
    </location>
</feature>
<dbReference type="GeneID" id="5232125"/>
<evidence type="ECO:0000256" key="2">
    <source>
        <dbReference type="SAM" id="MobiDB-lite"/>
    </source>
</evidence>
<dbReference type="OrthoDB" id="4095869at2759"/>
<dbReference type="InParanoid" id="A5E2A6"/>
<protein>
    <submittedName>
        <fullName evidence="3">Uncharacterized protein</fullName>
    </submittedName>
</protein>
<feature type="region of interest" description="Disordered" evidence="2">
    <location>
        <begin position="454"/>
        <end position="482"/>
    </location>
</feature>
<feature type="coiled-coil region" evidence="1">
    <location>
        <begin position="253"/>
        <end position="284"/>
    </location>
</feature>
<dbReference type="HOGENOM" id="CLU_532077_0_0_1"/>
<proteinExistence type="predicted"/>
<organism evidence="3 4">
    <name type="scientific">Lodderomyces elongisporus (strain ATCC 11503 / CBS 2605 / JCM 1781 / NBRC 1676 / NRRL YB-4239)</name>
    <name type="common">Yeast</name>
    <name type="synonym">Saccharomyces elongisporus</name>
    <dbReference type="NCBI Taxonomy" id="379508"/>
    <lineage>
        <taxon>Eukaryota</taxon>
        <taxon>Fungi</taxon>
        <taxon>Dikarya</taxon>
        <taxon>Ascomycota</taxon>
        <taxon>Saccharomycotina</taxon>
        <taxon>Pichiomycetes</taxon>
        <taxon>Debaryomycetaceae</taxon>
        <taxon>Candida/Lodderomyces clade</taxon>
        <taxon>Lodderomyces</taxon>
    </lineage>
</organism>
<dbReference type="eggNOG" id="ENOG502T4DI">
    <property type="taxonomic scope" value="Eukaryota"/>
</dbReference>